<reference evidence="2 3" key="1">
    <citation type="submission" date="2018-10" db="EMBL/GenBank/DDBJ databases">
        <title>Phylogenomics of Brevibacillus.</title>
        <authorList>
            <person name="Dunlap C."/>
        </authorList>
    </citation>
    <scope>NUCLEOTIDE SEQUENCE [LARGE SCALE GENOMIC DNA]</scope>
    <source>
        <strain evidence="2 3">DSM 100115</strain>
    </source>
</reference>
<gene>
    <name evidence="2" type="ORF">EDM57_03695</name>
</gene>
<dbReference type="SUPFAM" id="SSF88713">
    <property type="entry name" value="Glycoside hydrolase/deacetylase"/>
    <property type="match status" value="1"/>
</dbReference>
<dbReference type="OrthoDB" id="9812065at2"/>
<dbReference type="GO" id="GO:0016020">
    <property type="term" value="C:membrane"/>
    <property type="evidence" value="ECO:0007669"/>
    <property type="project" value="TreeGrafter"/>
</dbReference>
<organism evidence="2 3">
    <name type="scientific">Brevibacillus gelatini</name>
    <dbReference type="NCBI Taxonomy" id="1655277"/>
    <lineage>
        <taxon>Bacteria</taxon>
        <taxon>Bacillati</taxon>
        <taxon>Bacillota</taxon>
        <taxon>Bacilli</taxon>
        <taxon>Bacillales</taxon>
        <taxon>Paenibacillaceae</taxon>
        <taxon>Brevibacillus</taxon>
    </lineage>
</organism>
<dbReference type="PANTHER" id="PTHR10587:SF80">
    <property type="entry name" value="CHITOOLIGOSACCHARIDE DEACETYLASE"/>
    <property type="match status" value="1"/>
</dbReference>
<dbReference type="CDD" id="cd10950">
    <property type="entry name" value="CE4_BsYlxY_like"/>
    <property type="match status" value="1"/>
</dbReference>
<sequence>MVERKRRLWVTVFVTAAIAMLLQYQPIHQYISLVKNDQVVTAEKILDEKERLRAQIEKWKEGHEEAPVDAVVDQTWKAIPGYNGRIVDVEASVEKMLASGVAGPEMLVYKEVPPAVSLEQLGAQPIYRGNPKKPAISFMINVAWGNEYLDSMLDTLDKHKVKTTFFLDGSWVKRYPEEAKKIAARGHEIGNHAYSHPDMSTLGTQRIHQEISRTQEVISKTLGIKPVLFAPPSGSYNKQVVQIAHSSYQLKTIMWTADTVDWKKPSPSAVIKKISGLMGNGVLVLMHPTAASEASLDQLLTIARQKGLHPVTVSELISSRRLP</sequence>
<feature type="domain" description="NodB homology" evidence="1">
    <location>
        <begin position="134"/>
        <end position="311"/>
    </location>
</feature>
<comment type="caution">
    <text evidence="2">The sequence shown here is derived from an EMBL/GenBank/DDBJ whole genome shotgun (WGS) entry which is preliminary data.</text>
</comment>
<dbReference type="InterPro" id="IPR002509">
    <property type="entry name" value="NODB_dom"/>
</dbReference>
<proteinExistence type="predicted"/>
<dbReference type="Pfam" id="PF01522">
    <property type="entry name" value="Polysacc_deac_1"/>
    <property type="match status" value="1"/>
</dbReference>
<evidence type="ECO:0000313" key="2">
    <source>
        <dbReference type="EMBL" id="RNB59758.1"/>
    </source>
</evidence>
<dbReference type="GO" id="GO:0005975">
    <property type="term" value="P:carbohydrate metabolic process"/>
    <property type="evidence" value="ECO:0007669"/>
    <property type="project" value="InterPro"/>
</dbReference>
<dbReference type="RefSeq" id="WP_122903422.1">
    <property type="nucleotide sequence ID" value="NZ_RHHS01000012.1"/>
</dbReference>
<evidence type="ECO:0000313" key="3">
    <source>
        <dbReference type="Proteomes" id="UP000268829"/>
    </source>
</evidence>
<accession>A0A3M8B8M2</accession>
<dbReference type="InterPro" id="IPR050248">
    <property type="entry name" value="Polysacc_deacetylase_ArnD"/>
</dbReference>
<evidence type="ECO:0000259" key="1">
    <source>
        <dbReference type="PROSITE" id="PS51677"/>
    </source>
</evidence>
<protein>
    <recommendedName>
        <fullName evidence="1">NodB homology domain-containing protein</fullName>
    </recommendedName>
</protein>
<dbReference type="GO" id="GO:0016810">
    <property type="term" value="F:hydrolase activity, acting on carbon-nitrogen (but not peptide) bonds"/>
    <property type="evidence" value="ECO:0007669"/>
    <property type="project" value="InterPro"/>
</dbReference>
<dbReference type="PROSITE" id="PS51677">
    <property type="entry name" value="NODB"/>
    <property type="match status" value="1"/>
</dbReference>
<name>A0A3M8B8M2_9BACL</name>
<dbReference type="AlphaFoldDB" id="A0A3M8B8M2"/>
<keyword evidence="3" id="KW-1185">Reference proteome</keyword>
<dbReference type="Proteomes" id="UP000268829">
    <property type="component" value="Unassembled WGS sequence"/>
</dbReference>
<dbReference type="PANTHER" id="PTHR10587">
    <property type="entry name" value="GLYCOSYL TRANSFERASE-RELATED"/>
    <property type="match status" value="1"/>
</dbReference>
<dbReference type="Gene3D" id="3.20.20.370">
    <property type="entry name" value="Glycoside hydrolase/deacetylase"/>
    <property type="match status" value="1"/>
</dbReference>
<dbReference type="InterPro" id="IPR011330">
    <property type="entry name" value="Glyco_hydro/deAcase_b/a-brl"/>
</dbReference>
<dbReference type="EMBL" id="RHHS01000012">
    <property type="protein sequence ID" value="RNB59758.1"/>
    <property type="molecule type" value="Genomic_DNA"/>
</dbReference>